<comment type="caution">
    <text evidence="2">The sequence shown here is derived from an EMBL/GenBank/DDBJ whole genome shotgun (WGS) entry which is preliminary data.</text>
</comment>
<accession>A0ABQ1I2J8</accession>
<evidence type="ECO:0008006" key="4">
    <source>
        <dbReference type="Google" id="ProtNLM"/>
    </source>
</evidence>
<dbReference type="PROSITE" id="PS51257">
    <property type="entry name" value="PROKAR_LIPOPROTEIN"/>
    <property type="match status" value="1"/>
</dbReference>
<evidence type="ECO:0000256" key="1">
    <source>
        <dbReference type="SAM" id="SignalP"/>
    </source>
</evidence>
<feature type="signal peptide" evidence="1">
    <location>
        <begin position="1"/>
        <end position="19"/>
    </location>
</feature>
<name>A0ABQ1I2J8_9ALTE</name>
<organism evidence="2 3">
    <name type="scientific">Agarivorans gilvus</name>
    <dbReference type="NCBI Taxonomy" id="680279"/>
    <lineage>
        <taxon>Bacteria</taxon>
        <taxon>Pseudomonadati</taxon>
        <taxon>Pseudomonadota</taxon>
        <taxon>Gammaproteobacteria</taxon>
        <taxon>Alteromonadales</taxon>
        <taxon>Alteromonadaceae</taxon>
        <taxon>Agarivorans</taxon>
    </lineage>
</organism>
<keyword evidence="1" id="KW-0732">Signal</keyword>
<dbReference type="RefSeq" id="WP_055734268.1">
    <property type="nucleotide sequence ID" value="NZ_CP013021.1"/>
</dbReference>
<protein>
    <recommendedName>
        <fullName evidence="4">Lipoprotein</fullName>
    </recommendedName>
</protein>
<feature type="chain" id="PRO_5046887955" description="Lipoprotein" evidence="1">
    <location>
        <begin position="20"/>
        <end position="315"/>
    </location>
</feature>
<evidence type="ECO:0000313" key="2">
    <source>
        <dbReference type="EMBL" id="GGB05352.1"/>
    </source>
</evidence>
<sequence length="315" mass="34028">MLLRLFCILVVACSISACGGGGDSSGGSTPPSEPMVFNLFTDQSSYYLEEESETLLQVTSSRSDDDLGFSISNDAYVSFEIVTQSDNSITLRIKSQQVDRPRLANLRVTASLGDEQTYLDLYFSINNTSATALVADVTTLITSEGGKAAFEELADVADYYLKMAYYSKQITASERENITGQLSATSVLSVNQIEEDYASYLEGDISDVELNNLYLSALEHFNVSAAGFWNLLEAVQAELAGALPEIDAFSLQVDSTLQQVSFFIGNPSFGSSHDAQWVFLEQYDFLGALLPNVPGFGGQCLADSSSFSANSSQAL</sequence>
<gene>
    <name evidence="2" type="ORF">GCM10007414_18350</name>
</gene>
<reference evidence="3" key="1">
    <citation type="journal article" date="2019" name="Int. J. Syst. Evol. Microbiol.">
        <title>The Global Catalogue of Microorganisms (GCM) 10K type strain sequencing project: providing services to taxonomists for standard genome sequencing and annotation.</title>
        <authorList>
            <consortium name="The Broad Institute Genomics Platform"/>
            <consortium name="The Broad Institute Genome Sequencing Center for Infectious Disease"/>
            <person name="Wu L."/>
            <person name="Ma J."/>
        </authorList>
    </citation>
    <scope>NUCLEOTIDE SEQUENCE [LARGE SCALE GENOMIC DNA]</scope>
    <source>
        <strain evidence="3">CGMCC 1.10131</strain>
    </source>
</reference>
<dbReference type="EMBL" id="BMDY01000009">
    <property type="protein sequence ID" value="GGB05352.1"/>
    <property type="molecule type" value="Genomic_DNA"/>
</dbReference>
<evidence type="ECO:0000313" key="3">
    <source>
        <dbReference type="Proteomes" id="UP000651977"/>
    </source>
</evidence>
<keyword evidence="3" id="KW-1185">Reference proteome</keyword>
<dbReference type="Proteomes" id="UP000651977">
    <property type="component" value="Unassembled WGS sequence"/>
</dbReference>
<proteinExistence type="predicted"/>